<name>A0A835VDD4_VANPL</name>
<accession>A0A835VDD4</accession>
<organism evidence="1 2">
    <name type="scientific">Vanilla planifolia</name>
    <name type="common">Vanilla</name>
    <dbReference type="NCBI Taxonomy" id="51239"/>
    <lineage>
        <taxon>Eukaryota</taxon>
        <taxon>Viridiplantae</taxon>
        <taxon>Streptophyta</taxon>
        <taxon>Embryophyta</taxon>
        <taxon>Tracheophyta</taxon>
        <taxon>Spermatophyta</taxon>
        <taxon>Magnoliopsida</taxon>
        <taxon>Liliopsida</taxon>
        <taxon>Asparagales</taxon>
        <taxon>Orchidaceae</taxon>
        <taxon>Vanilloideae</taxon>
        <taxon>Vanilleae</taxon>
        <taxon>Vanilla</taxon>
    </lineage>
</organism>
<evidence type="ECO:0000313" key="2">
    <source>
        <dbReference type="Proteomes" id="UP000636800"/>
    </source>
</evidence>
<dbReference type="InterPro" id="IPR003473">
    <property type="entry name" value="NadA"/>
</dbReference>
<proteinExistence type="predicted"/>
<protein>
    <submittedName>
        <fullName evidence="1">Uncharacterized protein</fullName>
    </submittedName>
</protein>
<evidence type="ECO:0000313" key="1">
    <source>
        <dbReference type="EMBL" id="KAG0492850.1"/>
    </source>
</evidence>
<dbReference type="PANTHER" id="PTHR30573:SF0">
    <property type="entry name" value="QUINOLINATE SYNTHASE, CHLOROPLASTIC"/>
    <property type="match status" value="1"/>
</dbReference>
<dbReference type="GO" id="GO:0009507">
    <property type="term" value="C:chloroplast"/>
    <property type="evidence" value="ECO:0007669"/>
    <property type="project" value="TreeGrafter"/>
</dbReference>
<comment type="caution">
    <text evidence="1">The sequence shown here is derived from an EMBL/GenBank/DDBJ whole genome shotgun (WGS) entry which is preliminary data.</text>
</comment>
<dbReference type="PANTHER" id="PTHR30573">
    <property type="entry name" value="QUINOLINATE SYNTHETASE A"/>
    <property type="match status" value="1"/>
</dbReference>
<dbReference type="Proteomes" id="UP000636800">
    <property type="component" value="Chromosome 2"/>
</dbReference>
<sequence>MQKRTRVLVSAREGRPAGDPFPSMIIGADGIYSKGSYAEAQVKFLFPDELMIKELVNVLKEKKIELLHTFTWTQKFRASSLLHRSCGLTSTFPIR</sequence>
<keyword evidence="2" id="KW-1185">Reference proteome</keyword>
<dbReference type="EMBL" id="JADCNL010000002">
    <property type="protein sequence ID" value="KAG0492850.1"/>
    <property type="molecule type" value="Genomic_DNA"/>
</dbReference>
<reference evidence="1 2" key="1">
    <citation type="journal article" date="2020" name="Nat. Food">
        <title>A phased Vanilla planifolia genome enables genetic improvement of flavour and production.</title>
        <authorList>
            <person name="Hasing T."/>
            <person name="Tang H."/>
            <person name="Brym M."/>
            <person name="Khazi F."/>
            <person name="Huang T."/>
            <person name="Chambers A.H."/>
        </authorList>
    </citation>
    <scope>NUCLEOTIDE SEQUENCE [LARGE SCALE GENOMIC DNA]</scope>
    <source>
        <tissue evidence="1">Leaf</tissue>
    </source>
</reference>
<gene>
    <name evidence="1" type="ORF">HPP92_006248</name>
</gene>
<dbReference type="GO" id="GO:0008987">
    <property type="term" value="F:quinolinate synthetase A activity"/>
    <property type="evidence" value="ECO:0007669"/>
    <property type="project" value="InterPro"/>
</dbReference>
<dbReference type="GO" id="GO:0034628">
    <property type="term" value="P:'de novo' NAD+ biosynthetic process from L-aspartate"/>
    <property type="evidence" value="ECO:0007669"/>
    <property type="project" value="TreeGrafter"/>
</dbReference>
<dbReference type="OrthoDB" id="303614at2759"/>
<dbReference type="GO" id="GO:0051539">
    <property type="term" value="F:4 iron, 4 sulfur cluster binding"/>
    <property type="evidence" value="ECO:0007669"/>
    <property type="project" value="InterPro"/>
</dbReference>
<dbReference type="AlphaFoldDB" id="A0A835VDD4"/>